<feature type="chain" id="PRO_5035830273" evidence="2">
    <location>
        <begin position="20"/>
        <end position="120"/>
    </location>
</feature>
<evidence type="ECO:0000256" key="1">
    <source>
        <dbReference type="SAM" id="MobiDB-lite"/>
    </source>
</evidence>
<evidence type="ECO:0000313" key="3">
    <source>
        <dbReference type="EMBL" id="CAH2233578.1"/>
    </source>
</evidence>
<feature type="signal peptide" evidence="2">
    <location>
        <begin position="1"/>
        <end position="19"/>
    </location>
</feature>
<accession>A0A8S4R9I8</accession>
<comment type="caution">
    <text evidence="3">The sequence shown here is derived from an EMBL/GenBank/DDBJ whole genome shotgun (WGS) entry which is preliminary data.</text>
</comment>
<protein>
    <submittedName>
        <fullName evidence="3">Jg8514 protein</fullName>
    </submittedName>
</protein>
<dbReference type="AlphaFoldDB" id="A0A8S4R9I8"/>
<feature type="region of interest" description="Disordered" evidence="1">
    <location>
        <begin position="47"/>
        <end position="120"/>
    </location>
</feature>
<evidence type="ECO:0000313" key="4">
    <source>
        <dbReference type="Proteomes" id="UP000838756"/>
    </source>
</evidence>
<feature type="compositionally biased region" description="Basic and acidic residues" evidence="1">
    <location>
        <begin position="109"/>
        <end position="120"/>
    </location>
</feature>
<dbReference type="Proteomes" id="UP000838756">
    <property type="component" value="Unassembled WGS sequence"/>
</dbReference>
<feature type="compositionally biased region" description="Basic and acidic residues" evidence="1">
    <location>
        <begin position="73"/>
        <end position="83"/>
    </location>
</feature>
<evidence type="ECO:0000256" key="2">
    <source>
        <dbReference type="SAM" id="SignalP"/>
    </source>
</evidence>
<feature type="compositionally biased region" description="Basic and acidic residues" evidence="1">
    <location>
        <begin position="56"/>
        <end position="66"/>
    </location>
</feature>
<reference evidence="3" key="1">
    <citation type="submission" date="2022-03" db="EMBL/GenBank/DDBJ databases">
        <authorList>
            <person name="Lindestad O."/>
        </authorList>
    </citation>
    <scope>NUCLEOTIDE SEQUENCE</scope>
</reference>
<keyword evidence="2" id="KW-0732">Signal</keyword>
<sequence length="120" mass="13455">MSVCLIFLVDLAVAGYSPTEKPVRSKRSNIRVRCRVETSWAVGSYKTASSFTTSDGDPRNEFEPKSSKKRGDHRSELEPRLDCSDGVSNRRFRSYDDPARLHGHGLSPRQDDVRNRGPGS</sequence>
<organism evidence="3 4">
    <name type="scientific">Pararge aegeria aegeria</name>
    <dbReference type="NCBI Taxonomy" id="348720"/>
    <lineage>
        <taxon>Eukaryota</taxon>
        <taxon>Metazoa</taxon>
        <taxon>Ecdysozoa</taxon>
        <taxon>Arthropoda</taxon>
        <taxon>Hexapoda</taxon>
        <taxon>Insecta</taxon>
        <taxon>Pterygota</taxon>
        <taxon>Neoptera</taxon>
        <taxon>Endopterygota</taxon>
        <taxon>Lepidoptera</taxon>
        <taxon>Glossata</taxon>
        <taxon>Ditrysia</taxon>
        <taxon>Papilionoidea</taxon>
        <taxon>Nymphalidae</taxon>
        <taxon>Satyrinae</taxon>
        <taxon>Satyrini</taxon>
        <taxon>Parargina</taxon>
        <taxon>Pararge</taxon>
    </lineage>
</organism>
<keyword evidence="4" id="KW-1185">Reference proteome</keyword>
<dbReference type="EMBL" id="CAKXAJ010024980">
    <property type="protein sequence ID" value="CAH2233578.1"/>
    <property type="molecule type" value="Genomic_DNA"/>
</dbReference>
<proteinExistence type="predicted"/>
<name>A0A8S4R9I8_9NEOP</name>
<gene>
    <name evidence="3" type="primary">jg8514</name>
    <name evidence="3" type="ORF">PAEG_LOCUS11529</name>
</gene>